<comment type="caution">
    <text evidence="1">The sequence shown here is derived from an EMBL/GenBank/DDBJ whole genome shotgun (WGS) entry which is preliminary data.</text>
</comment>
<reference evidence="1 2" key="1">
    <citation type="submission" date="2015-09" db="EMBL/GenBank/DDBJ databases">
        <authorList>
            <consortium name="Swine Surveillance"/>
        </authorList>
    </citation>
    <scope>NUCLEOTIDE SEQUENCE [LARGE SCALE GENOMIC DNA]</scope>
    <source>
        <strain evidence="1 2">S613</strain>
    </source>
</reference>
<dbReference type="Proteomes" id="UP000050349">
    <property type="component" value="Unassembled WGS sequence"/>
</dbReference>
<dbReference type="AlphaFoldDB" id="A0A0N8NX75"/>
<dbReference type="EMBL" id="LJXB01000076">
    <property type="protein sequence ID" value="KPU59417.1"/>
    <property type="molecule type" value="Genomic_DNA"/>
</dbReference>
<evidence type="ECO:0000313" key="2">
    <source>
        <dbReference type="Proteomes" id="UP000050349"/>
    </source>
</evidence>
<dbReference type="PATRIC" id="fig|294.162.peg.2841"/>
<gene>
    <name evidence="1" type="ORF">AN403_3060</name>
</gene>
<protein>
    <submittedName>
        <fullName evidence="1">Uncharacterized protein</fullName>
    </submittedName>
</protein>
<evidence type="ECO:0000313" key="1">
    <source>
        <dbReference type="EMBL" id="KPU59417.1"/>
    </source>
</evidence>
<sequence length="35" mass="3869">MIYTVTLYLTNPVHPGSDQLPLTHISPLHPRLSVG</sequence>
<organism evidence="1 2">
    <name type="scientific">Pseudomonas fluorescens</name>
    <dbReference type="NCBI Taxonomy" id="294"/>
    <lineage>
        <taxon>Bacteria</taxon>
        <taxon>Pseudomonadati</taxon>
        <taxon>Pseudomonadota</taxon>
        <taxon>Gammaproteobacteria</taxon>
        <taxon>Pseudomonadales</taxon>
        <taxon>Pseudomonadaceae</taxon>
        <taxon>Pseudomonas</taxon>
    </lineage>
</organism>
<name>A0A0N8NX75_PSEFL</name>
<accession>A0A0N8NX75</accession>
<proteinExistence type="predicted"/>